<dbReference type="PANTHER" id="PTHR10429">
    <property type="entry name" value="DNA-3-METHYLADENINE GLYCOSYLASE"/>
    <property type="match status" value="1"/>
</dbReference>
<accession>W0GKH3</accession>
<dbReference type="SUPFAM" id="SSF50486">
    <property type="entry name" value="FMT C-terminal domain-like"/>
    <property type="match status" value="1"/>
</dbReference>
<dbReference type="Pfam" id="PF02245">
    <property type="entry name" value="Pur_DNA_glyco"/>
    <property type="match status" value="1"/>
</dbReference>
<protein>
    <recommendedName>
        <fullName evidence="5">Putative 3-methyladenine DNA glycosylase</fullName>
        <ecNumber evidence="5">3.2.2.-</ecNumber>
    </recommendedName>
</protein>
<reference evidence="7 8" key="1">
    <citation type="submission" date="2013-09" db="EMBL/GenBank/DDBJ databases">
        <title>Complete genome sequence of Spiroplasma mirum suckling mouse cataract agent.</title>
        <authorList>
            <person name="Landry C.A."/>
            <person name="Bastian F.O."/>
            <person name="Thune R.L."/>
        </authorList>
    </citation>
    <scope>NUCLEOTIDE SEQUENCE [LARGE SCALE GENOMIC DNA]</scope>
    <source>
        <strain evidence="7 8">SMCA</strain>
    </source>
</reference>
<dbReference type="OrthoDB" id="9794313at2"/>
<keyword evidence="6" id="KW-0472">Membrane</keyword>
<dbReference type="InterPro" id="IPR003180">
    <property type="entry name" value="MPG"/>
</dbReference>
<keyword evidence="2 5" id="KW-0227">DNA damage</keyword>
<dbReference type="Proteomes" id="UP000019260">
    <property type="component" value="Chromosome"/>
</dbReference>
<keyword evidence="6" id="KW-1133">Transmembrane helix</keyword>
<dbReference type="GO" id="GO:0006284">
    <property type="term" value="P:base-excision repair"/>
    <property type="evidence" value="ECO:0007669"/>
    <property type="project" value="InterPro"/>
</dbReference>
<evidence type="ECO:0000256" key="4">
    <source>
        <dbReference type="ARBA" id="ARBA00023204"/>
    </source>
</evidence>
<dbReference type="KEGG" id="smia:P344_01225"/>
<evidence type="ECO:0000313" key="7">
    <source>
        <dbReference type="EMBL" id="AHI57610.1"/>
    </source>
</evidence>
<dbReference type="GO" id="GO:0003905">
    <property type="term" value="F:alkylbase DNA N-glycosylase activity"/>
    <property type="evidence" value="ECO:0007669"/>
    <property type="project" value="InterPro"/>
</dbReference>
<organism evidence="7 8">
    <name type="scientific">Spiroplasma mirum ATCC 29335</name>
    <dbReference type="NCBI Taxonomy" id="838561"/>
    <lineage>
        <taxon>Bacteria</taxon>
        <taxon>Bacillati</taxon>
        <taxon>Mycoplasmatota</taxon>
        <taxon>Mollicutes</taxon>
        <taxon>Entomoplasmatales</taxon>
        <taxon>Spiroplasmataceae</taxon>
        <taxon>Spiroplasma</taxon>
    </lineage>
</organism>
<name>W0GKH3_9MOLU</name>
<dbReference type="EC" id="3.2.2.-" evidence="5"/>
<evidence type="ECO:0000313" key="8">
    <source>
        <dbReference type="Proteomes" id="UP000019260"/>
    </source>
</evidence>
<keyword evidence="4 5" id="KW-0234">DNA repair</keyword>
<keyword evidence="3 5" id="KW-0378">Hydrolase</keyword>
<feature type="transmembrane region" description="Helical" evidence="6">
    <location>
        <begin position="71"/>
        <end position="88"/>
    </location>
</feature>
<gene>
    <name evidence="7" type="ORF">P344_01225</name>
</gene>
<dbReference type="PANTHER" id="PTHR10429:SF0">
    <property type="entry name" value="DNA-3-METHYLADENINE GLYCOSYLASE"/>
    <property type="match status" value="1"/>
</dbReference>
<dbReference type="PATRIC" id="fig|838561.3.peg.228"/>
<dbReference type="HAMAP" id="MF_00527">
    <property type="entry name" value="3MGH"/>
    <property type="match status" value="1"/>
</dbReference>
<dbReference type="InterPro" id="IPR036995">
    <property type="entry name" value="MPG_sf"/>
</dbReference>
<evidence type="ECO:0000256" key="5">
    <source>
        <dbReference type="HAMAP-Rule" id="MF_00527"/>
    </source>
</evidence>
<evidence type="ECO:0000256" key="1">
    <source>
        <dbReference type="ARBA" id="ARBA00009232"/>
    </source>
</evidence>
<dbReference type="CDD" id="cd00540">
    <property type="entry name" value="AAG"/>
    <property type="match status" value="1"/>
</dbReference>
<dbReference type="GO" id="GO:0003677">
    <property type="term" value="F:DNA binding"/>
    <property type="evidence" value="ECO:0007669"/>
    <property type="project" value="InterPro"/>
</dbReference>
<sequence>MTNLQQRITNPQFFINNAIVVAQRLLNKYLVRIIDGKKIIARIVEVEAYDGSTDDANHAFNNKRTARNETLFWKGGFVHIFIIYGMYYCLNFVCDQENYPSAVLIRACEIISDERDEAFQPNFKLANGPGKVCRYLKIDKTNDGLDLLTNDELFLLDNEDLPPSAIVTTPRINVDYATVAKDYLYRFYIKNNPAISKK</sequence>
<dbReference type="eggNOG" id="COG2094">
    <property type="taxonomic scope" value="Bacteria"/>
</dbReference>
<dbReference type="Gene3D" id="3.10.300.10">
    <property type="entry name" value="Methylpurine-DNA glycosylase (MPG)"/>
    <property type="match status" value="1"/>
</dbReference>
<dbReference type="EMBL" id="CP006720">
    <property type="protein sequence ID" value="AHI57610.1"/>
    <property type="molecule type" value="Genomic_DNA"/>
</dbReference>
<dbReference type="AlphaFoldDB" id="W0GKH3"/>
<dbReference type="STRING" id="838561.P344_01225"/>
<keyword evidence="8" id="KW-1185">Reference proteome</keyword>
<dbReference type="NCBIfam" id="TIGR00567">
    <property type="entry name" value="3mg"/>
    <property type="match status" value="1"/>
</dbReference>
<dbReference type="RefSeq" id="WP_025317018.1">
    <property type="nucleotide sequence ID" value="NZ_CP002082.1"/>
</dbReference>
<comment type="similarity">
    <text evidence="1 5">Belongs to the DNA glycosylase MPG family.</text>
</comment>
<dbReference type="HOGENOM" id="CLU_060471_0_2_14"/>
<keyword evidence="6" id="KW-0812">Transmembrane</keyword>
<dbReference type="FunFam" id="3.10.300.10:FF:000001">
    <property type="entry name" value="Putative 3-methyladenine DNA glycosylase"/>
    <property type="match status" value="1"/>
</dbReference>
<evidence type="ECO:0000256" key="3">
    <source>
        <dbReference type="ARBA" id="ARBA00022801"/>
    </source>
</evidence>
<evidence type="ECO:0000256" key="6">
    <source>
        <dbReference type="SAM" id="Phobius"/>
    </source>
</evidence>
<proteinExistence type="inferred from homology"/>
<dbReference type="KEGG" id="smir:SMM_0195"/>
<dbReference type="InterPro" id="IPR011034">
    <property type="entry name" value="Formyl_transferase-like_C_sf"/>
</dbReference>
<evidence type="ECO:0000256" key="2">
    <source>
        <dbReference type="ARBA" id="ARBA00022763"/>
    </source>
</evidence>